<proteinExistence type="predicted"/>
<keyword evidence="3" id="KW-1185">Reference proteome</keyword>
<organism evidence="2 3">
    <name type="scientific">Diaporthe eres</name>
    <name type="common">Phomopsis oblonga</name>
    <dbReference type="NCBI Taxonomy" id="83184"/>
    <lineage>
        <taxon>Eukaryota</taxon>
        <taxon>Fungi</taxon>
        <taxon>Dikarya</taxon>
        <taxon>Ascomycota</taxon>
        <taxon>Pezizomycotina</taxon>
        <taxon>Sordariomycetes</taxon>
        <taxon>Sordariomycetidae</taxon>
        <taxon>Diaporthales</taxon>
        <taxon>Diaporthaceae</taxon>
        <taxon>Diaporthe</taxon>
        <taxon>Diaporthe eres species complex</taxon>
    </lineage>
</organism>
<dbReference type="Proteomes" id="UP001430848">
    <property type="component" value="Unassembled WGS sequence"/>
</dbReference>
<evidence type="ECO:0008006" key="4">
    <source>
        <dbReference type="Google" id="ProtNLM"/>
    </source>
</evidence>
<dbReference type="EMBL" id="JAKNSF020000050">
    <property type="protein sequence ID" value="KAK7725302.1"/>
    <property type="molecule type" value="Genomic_DNA"/>
</dbReference>
<name>A0ABR1P3P0_DIAER</name>
<comment type="caution">
    <text evidence="2">The sequence shown here is derived from an EMBL/GenBank/DDBJ whole genome shotgun (WGS) entry which is preliminary data.</text>
</comment>
<sequence length="338" mass="38341">MRETTAGVVSANPRDRMCYYAYFLFENVTPLLRKEINHATKVHSGAFQQPDVDPDLLKALDNVHHRLTQHWAKVFQDPISRALLTQQISFFQRFLTDRLLEVYTGRPYQVDQWHSTELRIFRQRDDLGQMYYDFFTWPLEEMMLDQEHVQEMLVTAAAEPQSADWAKDIQCLIARCDWPGLAKALVKDRELAIALFDEEPIDPEYYNANTRKKVLRGIEKVRDKYFEDLSDPAKYTISKHAMGLSPVQSSADEKSDSTGMSLDEKTIVITTRETSEPTTKAGQQSKTTARDLIHTLLGGLGGAGLGQGLRSRLHINSPGSSGGGWDETSPLVTSKKTE</sequence>
<evidence type="ECO:0000313" key="2">
    <source>
        <dbReference type="EMBL" id="KAK7725302.1"/>
    </source>
</evidence>
<gene>
    <name evidence="2" type="ORF">SLS63_008163</name>
</gene>
<feature type="region of interest" description="Disordered" evidence="1">
    <location>
        <begin position="311"/>
        <end position="338"/>
    </location>
</feature>
<protein>
    <recommendedName>
        <fullName evidence="4">RGS domain-containing protein</fullName>
    </recommendedName>
</protein>
<evidence type="ECO:0000256" key="1">
    <source>
        <dbReference type="SAM" id="MobiDB-lite"/>
    </source>
</evidence>
<reference evidence="2 3" key="1">
    <citation type="submission" date="2024-02" db="EMBL/GenBank/DDBJ databases">
        <title>De novo assembly and annotation of 12 fungi associated with fruit tree decline syndrome in Ontario, Canada.</title>
        <authorList>
            <person name="Sulman M."/>
            <person name="Ellouze W."/>
            <person name="Ilyukhin E."/>
        </authorList>
    </citation>
    <scope>NUCLEOTIDE SEQUENCE [LARGE SCALE GENOMIC DNA]</scope>
    <source>
        <strain evidence="2 3">M169</strain>
    </source>
</reference>
<evidence type="ECO:0000313" key="3">
    <source>
        <dbReference type="Proteomes" id="UP001430848"/>
    </source>
</evidence>
<accession>A0ABR1P3P0</accession>